<name>A0A0G4KH09_VERLO</name>
<proteinExistence type="predicted"/>
<sequence>MVSNVTGGQERKTYCCDIAELVLLAGEDLPQNAAHDLAGARLGQVGDDEDGLGGGKGADALADLHDELLAQGVAGAGGVLEGDKGVDGLAGELVGDADDGGLGDGVVLEQGGLDFGGGEA</sequence>
<feature type="non-terminal residue" evidence="1">
    <location>
        <position position="120"/>
    </location>
</feature>
<evidence type="ECO:0000313" key="2">
    <source>
        <dbReference type="Proteomes" id="UP000044602"/>
    </source>
</evidence>
<protein>
    <submittedName>
        <fullName evidence="1">Uncharacterized protein</fullName>
    </submittedName>
</protein>
<reference evidence="1 2" key="1">
    <citation type="submission" date="2015-05" db="EMBL/GenBank/DDBJ databases">
        <authorList>
            <person name="Wang D.B."/>
            <person name="Wang M."/>
        </authorList>
    </citation>
    <scope>NUCLEOTIDE SEQUENCE [LARGE SCALE GENOMIC DNA]</scope>
    <source>
        <strain evidence="1">VL1</strain>
    </source>
</reference>
<dbReference type="EMBL" id="CVQH01000780">
    <property type="protein sequence ID" value="CRJ89941.1"/>
    <property type="molecule type" value="Genomic_DNA"/>
</dbReference>
<organism evidence="1 2">
    <name type="scientific">Verticillium longisporum</name>
    <name type="common">Verticillium dahliae var. longisporum</name>
    <dbReference type="NCBI Taxonomy" id="100787"/>
    <lineage>
        <taxon>Eukaryota</taxon>
        <taxon>Fungi</taxon>
        <taxon>Dikarya</taxon>
        <taxon>Ascomycota</taxon>
        <taxon>Pezizomycotina</taxon>
        <taxon>Sordariomycetes</taxon>
        <taxon>Hypocreomycetidae</taxon>
        <taxon>Glomerellales</taxon>
        <taxon>Plectosphaerellaceae</taxon>
        <taxon>Verticillium</taxon>
    </lineage>
</organism>
<evidence type="ECO:0000313" key="1">
    <source>
        <dbReference type="EMBL" id="CRJ89941.1"/>
    </source>
</evidence>
<accession>A0A0G4KH09</accession>
<dbReference type="Proteomes" id="UP000044602">
    <property type="component" value="Unassembled WGS sequence"/>
</dbReference>
<dbReference type="AlphaFoldDB" id="A0A0G4KH09"/>
<gene>
    <name evidence="1" type="ORF">BN1708_009310</name>
</gene>
<keyword evidence="2" id="KW-1185">Reference proteome</keyword>